<reference evidence="1 2" key="1">
    <citation type="submission" date="2019-02" db="EMBL/GenBank/DDBJ databases">
        <title>Draft Genome Sequence of Streptomyces sp. AM-2504, identified by 16S rRNA comparative analysis as a Streptomyces Kasugaensis strain.</title>
        <authorList>
            <person name="Napolioni V."/>
            <person name="Giuliodori A.M."/>
            <person name="Spurio R."/>
            <person name="Fabbretti A."/>
        </authorList>
    </citation>
    <scope>NUCLEOTIDE SEQUENCE [LARGE SCALE GENOMIC DNA]</scope>
    <source>
        <strain evidence="1 2">AM-2504</strain>
    </source>
</reference>
<keyword evidence="2" id="KW-1185">Reference proteome</keyword>
<dbReference type="AlphaFoldDB" id="A0A4Q9I2R8"/>
<comment type="caution">
    <text evidence="1">The sequence shown here is derived from an EMBL/GenBank/DDBJ whole genome shotgun (WGS) entry which is preliminary data.</text>
</comment>
<evidence type="ECO:0000313" key="1">
    <source>
        <dbReference type="EMBL" id="TBO61239.1"/>
    </source>
</evidence>
<name>A0A4Q9I2R8_STRKA</name>
<dbReference type="EMBL" id="SIXH01000011">
    <property type="protein sequence ID" value="TBO61239.1"/>
    <property type="molecule type" value="Genomic_DNA"/>
</dbReference>
<protein>
    <submittedName>
        <fullName evidence="1">Uncharacterized protein</fullName>
    </submittedName>
</protein>
<sequence>MALLSALAAMCCASYPVEVDCARRPAVRRAAVQVAERSATESAFRGTVYRPEAAAALLAASAQALPAGPSATRDVLRLAVEGLGFSVGAEHRLVLGEQGVDAVYGGVTTTVEFGQVRSDLVAYLAAEEVDVWLLSGGQEACVLQWWKTYVRHVLLDRRPGEYLLRNLVHVCDGPDGEYLIGRVRG</sequence>
<organism evidence="1 2">
    <name type="scientific">Streptomyces kasugaensis</name>
    <dbReference type="NCBI Taxonomy" id="1946"/>
    <lineage>
        <taxon>Bacteria</taxon>
        <taxon>Bacillati</taxon>
        <taxon>Actinomycetota</taxon>
        <taxon>Actinomycetes</taxon>
        <taxon>Kitasatosporales</taxon>
        <taxon>Streptomycetaceae</taxon>
        <taxon>Streptomyces</taxon>
    </lineage>
</organism>
<accession>A0A4Q9I2R8</accession>
<evidence type="ECO:0000313" key="2">
    <source>
        <dbReference type="Proteomes" id="UP000292452"/>
    </source>
</evidence>
<dbReference type="Proteomes" id="UP000292452">
    <property type="component" value="Unassembled WGS sequence"/>
</dbReference>
<proteinExistence type="predicted"/>
<gene>
    <name evidence="1" type="ORF">EYS09_02430</name>
</gene>